<dbReference type="GO" id="GO:0046872">
    <property type="term" value="F:metal ion binding"/>
    <property type="evidence" value="ECO:0007669"/>
    <property type="project" value="UniProtKB-KW"/>
</dbReference>
<dbReference type="PANTHER" id="PTHR43768:SF3">
    <property type="entry name" value="TREHALOSE 6-PHOSPHATE PHOSPHATASE"/>
    <property type="match status" value="1"/>
</dbReference>
<dbReference type="Gene3D" id="3.30.70.1020">
    <property type="entry name" value="Trehalose-6-phosphate phosphatase related protein, domain 2"/>
    <property type="match status" value="1"/>
</dbReference>
<comment type="cofactor">
    <cofactor evidence="6">
        <name>Mg(2+)</name>
        <dbReference type="ChEBI" id="CHEBI:18420"/>
    </cofactor>
</comment>
<keyword evidence="8" id="KW-1185">Reference proteome</keyword>
<protein>
    <recommendedName>
        <fullName evidence="6">Trehalose 6-phosphate phosphatase</fullName>
        <ecNumber evidence="6">3.1.3.12</ecNumber>
    </recommendedName>
</protein>
<dbReference type="Pfam" id="PF02358">
    <property type="entry name" value="Trehalose_PPase"/>
    <property type="match status" value="1"/>
</dbReference>
<dbReference type="PANTHER" id="PTHR43768">
    <property type="entry name" value="TREHALOSE 6-PHOSPHATE PHOSPHATASE"/>
    <property type="match status" value="1"/>
</dbReference>
<keyword evidence="4 6" id="KW-0378">Hydrolase</keyword>
<comment type="similarity">
    <text evidence="3 6">Belongs to the trehalose phosphatase family.</text>
</comment>
<dbReference type="UniPathway" id="UPA00299"/>
<evidence type="ECO:0000256" key="1">
    <source>
        <dbReference type="ARBA" id="ARBA00000500"/>
    </source>
</evidence>
<dbReference type="InterPro" id="IPR003337">
    <property type="entry name" value="Trehalose_PPase"/>
</dbReference>
<sequence length="249" mass="27421">MAALVLSHPKLLLMTDYDGTLVPIRERPEIALPGPGLLKVLKRLVQKSRVKVAIISGRDLEELNMMLPVAGIYLAGCHGAEIVGPGDEKIKTFDDTELDRVLDEIYSRLLSFTAGKQGFLAERKKTAVALHYRLADPAIALKVVGDFVAAVRPLVNEKELEFLAGKKVIEVRPKAVNKGEAVSCLMNLYPDFYPVYLGDDTTDEDAFKAVRNNGLGILVAGEKKFTAAEQWLRGSQDVLRFMQIIAARC</sequence>
<dbReference type="AlphaFoldDB" id="A0A0L6W4F5"/>
<keyword evidence="6" id="KW-0460">Magnesium</keyword>
<gene>
    <name evidence="7" type="ORF">Tfer_1350</name>
</gene>
<evidence type="ECO:0000256" key="5">
    <source>
        <dbReference type="ARBA" id="ARBA00024179"/>
    </source>
</evidence>
<dbReference type="EC" id="3.1.3.12" evidence="6"/>
<comment type="catalytic activity">
    <reaction evidence="1 6">
        <text>alpha,alpha-trehalose 6-phosphate + H2O = alpha,alpha-trehalose + phosphate</text>
        <dbReference type="Rhea" id="RHEA:23420"/>
        <dbReference type="ChEBI" id="CHEBI:15377"/>
        <dbReference type="ChEBI" id="CHEBI:16551"/>
        <dbReference type="ChEBI" id="CHEBI:43474"/>
        <dbReference type="ChEBI" id="CHEBI:58429"/>
        <dbReference type="EC" id="3.1.3.12"/>
    </reaction>
</comment>
<dbReference type="NCBIfam" id="TIGR01484">
    <property type="entry name" value="HAD-SF-IIB"/>
    <property type="match status" value="1"/>
</dbReference>
<proteinExistence type="inferred from homology"/>
<dbReference type="GO" id="GO:0005992">
    <property type="term" value="P:trehalose biosynthetic process"/>
    <property type="evidence" value="ECO:0007669"/>
    <property type="project" value="UniProtKB-UniPathway"/>
</dbReference>
<comment type="pathway">
    <text evidence="2 6">Glycan biosynthesis; trehalose biosynthesis.</text>
</comment>
<dbReference type="InterPro" id="IPR006379">
    <property type="entry name" value="HAD-SF_hydro_IIB"/>
</dbReference>
<dbReference type="PATRIC" id="fig|281456.6.peg.1436"/>
<keyword evidence="6" id="KW-0479">Metal-binding</keyword>
<dbReference type="InterPro" id="IPR023214">
    <property type="entry name" value="HAD_sf"/>
</dbReference>
<dbReference type="Gene3D" id="3.40.50.1000">
    <property type="entry name" value="HAD superfamily/HAD-like"/>
    <property type="match status" value="1"/>
</dbReference>
<evidence type="ECO:0000256" key="6">
    <source>
        <dbReference type="RuleBase" id="RU361117"/>
    </source>
</evidence>
<name>A0A0L6W4F5_9FIRM</name>
<accession>A0A0L6W4F5</accession>
<reference evidence="8" key="1">
    <citation type="submission" date="2015-07" db="EMBL/GenBank/DDBJ databases">
        <title>Complete Genome of Thermincola ferriacetica strain Z-0001T.</title>
        <authorList>
            <person name="Lusk B."/>
            <person name="Badalamenti J.P."/>
            <person name="Parameswaran P."/>
            <person name="Bond D.R."/>
            <person name="Torres C.I."/>
        </authorList>
    </citation>
    <scope>NUCLEOTIDE SEQUENCE [LARGE SCALE GENOMIC DNA]</scope>
    <source>
        <strain evidence="8">Z-0001</strain>
    </source>
</reference>
<evidence type="ECO:0000313" key="8">
    <source>
        <dbReference type="Proteomes" id="UP000037175"/>
    </source>
</evidence>
<evidence type="ECO:0000256" key="4">
    <source>
        <dbReference type="ARBA" id="ARBA00022801"/>
    </source>
</evidence>
<dbReference type="SUPFAM" id="SSF56784">
    <property type="entry name" value="HAD-like"/>
    <property type="match status" value="1"/>
</dbReference>
<dbReference type="InterPro" id="IPR036412">
    <property type="entry name" value="HAD-like_sf"/>
</dbReference>
<dbReference type="Proteomes" id="UP000037175">
    <property type="component" value="Unassembled WGS sequence"/>
</dbReference>
<evidence type="ECO:0000256" key="3">
    <source>
        <dbReference type="ARBA" id="ARBA00008770"/>
    </source>
</evidence>
<evidence type="ECO:0000256" key="2">
    <source>
        <dbReference type="ARBA" id="ARBA00005199"/>
    </source>
</evidence>
<dbReference type="GO" id="GO:0004805">
    <property type="term" value="F:trehalose-phosphatase activity"/>
    <property type="evidence" value="ECO:0007669"/>
    <property type="project" value="UniProtKB-EC"/>
</dbReference>
<dbReference type="NCBIfam" id="TIGR00685">
    <property type="entry name" value="T6PP"/>
    <property type="match status" value="1"/>
</dbReference>
<comment type="function">
    <text evidence="5 6">Removes the phosphate from trehalose 6-phosphate to produce free trehalose.</text>
</comment>
<dbReference type="EMBL" id="LGTE01000007">
    <property type="protein sequence ID" value="KNZ69969.1"/>
    <property type="molecule type" value="Genomic_DNA"/>
</dbReference>
<dbReference type="CDD" id="cd01627">
    <property type="entry name" value="HAD_TPP"/>
    <property type="match status" value="1"/>
</dbReference>
<dbReference type="InterPro" id="IPR044651">
    <property type="entry name" value="OTSB-like"/>
</dbReference>
<comment type="caution">
    <text evidence="7">The sequence shown here is derived from an EMBL/GenBank/DDBJ whole genome shotgun (WGS) entry which is preliminary data.</text>
</comment>
<evidence type="ECO:0000313" key="7">
    <source>
        <dbReference type="EMBL" id="KNZ69969.1"/>
    </source>
</evidence>
<organism evidence="7 8">
    <name type="scientific">Thermincola ferriacetica</name>
    <dbReference type="NCBI Taxonomy" id="281456"/>
    <lineage>
        <taxon>Bacteria</taxon>
        <taxon>Bacillati</taxon>
        <taxon>Bacillota</taxon>
        <taxon>Clostridia</taxon>
        <taxon>Eubacteriales</taxon>
        <taxon>Thermincolaceae</taxon>
        <taxon>Thermincola</taxon>
    </lineage>
</organism>